<evidence type="ECO:0000313" key="6">
    <source>
        <dbReference type="Proteomes" id="UP000198418"/>
    </source>
</evidence>
<comment type="pathway">
    <text evidence="1 4">Glycan biosynthesis; trehalose biosynthesis.</text>
</comment>
<dbReference type="PANTHER" id="PTHR43768">
    <property type="entry name" value="TREHALOSE 6-PHOSPHATE PHOSPHATASE"/>
    <property type="match status" value="1"/>
</dbReference>
<dbReference type="SUPFAM" id="SSF56784">
    <property type="entry name" value="HAD-like"/>
    <property type="match status" value="1"/>
</dbReference>
<gene>
    <name evidence="5" type="ORF">SAMN06265338_10436</name>
</gene>
<dbReference type="Gene3D" id="3.30.70.1020">
    <property type="entry name" value="Trehalose-6-phosphate phosphatase related protein, domain 2"/>
    <property type="match status" value="1"/>
</dbReference>
<reference evidence="6" key="1">
    <citation type="submission" date="2017-06" db="EMBL/GenBank/DDBJ databases">
        <authorList>
            <person name="Varghese N."/>
            <person name="Submissions S."/>
        </authorList>
    </citation>
    <scope>NUCLEOTIDE SEQUENCE [LARGE SCALE GENOMIC DNA]</scope>
    <source>
        <strain evidence="6">DSM 137</strain>
    </source>
</reference>
<keyword evidence="6" id="KW-1185">Reference proteome</keyword>
<comment type="similarity">
    <text evidence="2 4">Belongs to the trehalose phosphatase family.</text>
</comment>
<dbReference type="GO" id="GO:0004805">
    <property type="term" value="F:trehalose-phosphatase activity"/>
    <property type="evidence" value="ECO:0007669"/>
    <property type="project" value="UniProtKB-EC"/>
</dbReference>
<protein>
    <recommendedName>
        <fullName evidence="4">Trehalose 6-phosphate phosphatase</fullName>
        <ecNumber evidence="4">3.1.3.12</ecNumber>
    </recommendedName>
</protein>
<proteinExistence type="inferred from homology"/>
<evidence type="ECO:0000256" key="1">
    <source>
        <dbReference type="ARBA" id="ARBA00005199"/>
    </source>
</evidence>
<keyword evidence="4" id="KW-0479">Metal-binding</keyword>
<evidence type="ECO:0000313" key="5">
    <source>
        <dbReference type="EMBL" id="SNB70845.1"/>
    </source>
</evidence>
<comment type="cofactor">
    <cofactor evidence="4">
        <name>Mg(2+)</name>
        <dbReference type="ChEBI" id="CHEBI:18420"/>
    </cofactor>
</comment>
<comment type="function">
    <text evidence="4">Removes the phosphate from trehalose 6-phosphate to produce free trehalose.</text>
</comment>
<organism evidence="5 6">
    <name type="scientific">Rhodoblastus acidophilus</name>
    <name type="common">Rhodopseudomonas acidophila</name>
    <dbReference type="NCBI Taxonomy" id="1074"/>
    <lineage>
        <taxon>Bacteria</taxon>
        <taxon>Pseudomonadati</taxon>
        <taxon>Pseudomonadota</taxon>
        <taxon>Alphaproteobacteria</taxon>
        <taxon>Hyphomicrobiales</taxon>
        <taxon>Rhodoblastaceae</taxon>
        <taxon>Rhodoblastus</taxon>
    </lineage>
</organism>
<dbReference type="Gene3D" id="3.40.50.1000">
    <property type="entry name" value="HAD superfamily/HAD-like"/>
    <property type="match status" value="1"/>
</dbReference>
<dbReference type="AlphaFoldDB" id="A0A212RER5"/>
<dbReference type="InterPro" id="IPR023214">
    <property type="entry name" value="HAD_sf"/>
</dbReference>
<dbReference type="NCBIfam" id="TIGR01484">
    <property type="entry name" value="HAD-SF-IIB"/>
    <property type="match status" value="1"/>
</dbReference>
<dbReference type="GO" id="GO:0005992">
    <property type="term" value="P:trehalose biosynthetic process"/>
    <property type="evidence" value="ECO:0007669"/>
    <property type="project" value="UniProtKB-UniPathway"/>
</dbReference>
<evidence type="ECO:0000256" key="2">
    <source>
        <dbReference type="ARBA" id="ARBA00008770"/>
    </source>
</evidence>
<keyword evidence="4" id="KW-0460">Magnesium</keyword>
<dbReference type="Pfam" id="PF02358">
    <property type="entry name" value="Trehalose_PPase"/>
    <property type="match status" value="1"/>
</dbReference>
<dbReference type="InterPro" id="IPR003337">
    <property type="entry name" value="Trehalose_PPase"/>
</dbReference>
<dbReference type="InterPro" id="IPR036412">
    <property type="entry name" value="HAD-like_sf"/>
</dbReference>
<dbReference type="Proteomes" id="UP000198418">
    <property type="component" value="Unassembled WGS sequence"/>
</dbReference>
<dbReference type="NCBIfam" id="TIGR00685">
    <property type="entry name" value="T6PP"/>
    <property type="match status" value="1"/>
</dbReference>
<dbReference type="EC" id="3.1.3.12" evidence="4"/>
<comment type="catalytic activity">
    <reaction evidence="4">
        <text>alpha,alpha-trehalose 6-phosphate + H2O = alpha,alpha-trehalose + phosphate</text>
        <dbReference type="Rhea" id="RHEA:23420"/>
        <dbReference type="ChEBI" id="CHEBI:15377"/>
        <dbReference type="ChEBI" id="CHEBI:16551"/>
        <dbReference type="ChEBI" id="CHEBI:43474"/>
        <dbReference type="ChEBI" id="CHEBI:58429"/>
        <dbReference type="EC" id="3.1.3.12"/>
    </reaction>
</comment>
<accession>A0A212RER5</accession>
<dbReference type="RefSeq" id="WP_111390636.1">
    <property type="nucleotide sequence ID" value="NZ_FYDG01000004.1"/>
</dbReference>
<dbReference type="UniPathway" id="UPA00299"/>
<evidence type="ECO:0000256" key="4">
    <source>
        <dbReference type="RuleBase" id="RU361117"/>
    </source>
</evidence>
<dbReference type="GO" id="GO:0046872">
    <property type="term" value="F:metal ion binding"/>
    <property type="evidence" value="ECO:0007669"/>
    <property type="project" value="UniProtKB-KW"/>
</dbReference>
<dbReference type="InterPro" id="IPR006379">
    <property type="entry name" value="HAD-SF_hydro_IIB"/>
</dbReference>
<sequence length="257" mass="27427">MEDARRVWNAALREPEAIALFLDFDGTLVEIAETPEAAKSPPALPSLLARLSRGLSGALALVSGRPIADLDRRLAPFRCAAAGVHGAEFRLDAGSAIAMRAAPLDARVRGDVAKLAGDDPRLLVEDKGGAIAVHYRLAEHLGPELERRLEDYIRASDGDLMVQPGRKVFEVLGGAVSKGDAVRRFMSQPPFAGRRPLMIGDDRTDVSAFEVCAALGGAGLRVAGEFFASDAADFASPAEVRQWLGAQAELFFAPEIR</sequence>
<keyword evidence="3 4" id="KW-0378">Hydrolase</keyword>
<dbReference type="PANTHER" id="PTHR43768:SF3">
    <property type="entry name" value="TREHALOSE 6-PHOSPHATE PHOSPHATASE"/>
    <property type="match status" value="1"/>
</dbReference>
<dbReference type="EMBL" id="FYDG01000004">
    <property type="protein sequence ID" value="SNB70845.1"/>
    <property type="molecule type" value="Genomic_DNA"/>
</dbReference>
<dbReference type="InterPro" id="IPR044651">
    <property type="entry name" value="OTSB-like"/>
</dbReference>
<name>A0A212RER5_RHOAC</name>
<evidence type="ECO:0000256" key="3">
    <source>
        <dbReference type="ARBA" id="ARBA00022801"/>
    </source>
</evidence>